<proteinExistence type="predicted"/>
<dbReference type="Pfam" id="PF15633">
    <property type="entry name" value="Tox-ART-HYD1"/>
    <property type="match status" value="1"/>
</dbReference>
<reference evidence="2 3" key="1">
    <citation type="journal article" date="2022" name="Allergy">
        <title>Genome assembly and annotation of Periplaneta americana reveal a comprehensive cockroach allergen profile.</title>
        <authorList>
            <person name="Wang L."/>
            <person name="Xiong Q."/>
            <person name="Saelim N."/>
            <person name="Wang L."/>
            <person name="Nong W."/>
            <person name="Wan A.T."/>
            <person name="Shi M."/>
            <person name="Liu X."/>
            <person name="Cao Q."/>
            <person name="Hui J.H.L."/>
            <person name="Sookrung N."/>
            <person name="Leung T.F."/>
            <person name="Tungtrongchitr A."/>
            <person name="Tsui S.K.W."/>
        </authorList>
    </citation>
    <scope>NUCLEOTIDE SEQUENCE [LARGE SCALE GENOMIC DNA]</scope>
    <source>
        <strain evidence="2">PWHHKU_190912</strain>
    </source>
</reference>
<keyword evidence="3" id="KW-1185">Reference proteome</keyword>
<evidence type="ECO:0000313" key="2">
    <source>
        <dbReference type="EMBL" id="KAJ4436534.1"/>
    </source>
</evidence>
<feature type="domain" description="Tox-ART-HYD1" evidence="1">
    <location>
        <begin position="4"/>
        <end position="104"/>
    </location>
</feature>
<accession>A0ABQ8SRV2</accession>
<name>A0ABQ8SRV2_PERAM</name>
<comment type="caution">
    <text evidence="2">The sequence shown here is derived from an EMBL/GenBank/DDBJ whole genome shotgun (WGS) entry which is preliminary data.</text>
</comment>
<dbReference type="Proteomes" id="UP001148838">
    <property type="component" value="Unassembled WGS sequence"/>
</dbReference>
<evidence type="ECO:0000259" key="1">
    <source>
        <dbReference type="Pfam" id="PF15633"/>
    </source>
</evidence>
<organism evidence="2 3">
    <name type="scientific">Periplaneta americana</name>
    <name type="common">American cockroach</name>
    <name type="synonym">Blatta americana</name>
    <dbReference type="NCBI Taxonomy" id="6978"/>
    <lineage>
        <taxon>Eukaryota</taxon>
        <taxon>Metazoa</taxon>
        <taxon>Ecdysozoa</taxon>
        <taxon>Arthropoda</taxon>
        <taxon>Hexapoda</taxon>
        <taxon>Insecta</taxon>
        <taxon>Pterygota</taxon>
        <taxon>Neoptera</taxon>
        <taxon>Polyneoptera</taxon>
        <taxon>Dictyoptera</taxon>
        <taxon>Blattodea</taxon>
        <taxon>Blattoidea</taxon>
        <taxon>Blattidae</taxon>
        <taxon>Blattinae</taxon>
        <taxon>Periplaneta</taxon>
    </lineage>
</organism>
<sequence>MVKLYHYTSAEGCSGILSEGVIRSSKDRARDVYMGEGVYLTSLPPSTDNWKLLKNNWDGSESTLLDKLNRLDFYIEFDSTDLPSARKDKGKRDIWLVPHDIDLREVPHKTRVRGGNVQVAHSYGYL</sequence>
<evidence type="ECO:0000313" key="3">
    <source>
        <dbReference type="Proteomes" id="UP001148838"/>
    </source>
</evidence>
<dbReference type="EMBL" id="JAJSOF020000021">
    <property type="protein sequence ID" value="KAJ4436534.1"/>
    <property type="molecule type" value="Genomic_DNA"/>
</dbReference>
<protein>
    <recommendedName>
        <fullName evidence="1">Tox-ART-HYD1 domain-containing protein</fullName>
    </recommendedName>
</protein>
<gene>
    <name evidence="2" type="ORF">ANN_16565</name>
</gene>
<dbReference type="InterPro" id="IPR028920">
    <property type="entry name" value="Tox-ART-HYD1_dom"/>
</dbReference>